<keyword evidence="1" id="KW-0812">Transmembrane</keyword>
<feature type="transmembrane region" description="Helical" evidence="1">
    <location>
        <begin position="12"/>
        <end position="31"/>
    </location>
</feature>
<dbReference type="EMBL" id="QRDX01000008">
    <property type="protein sequence ID" value="RED45698.1"/>
    <property type="molecule type" value="Genomic_DNA"/>
</dbReference>
<organism evidence="2 3">
    <name type="scientific">Seonamhaeicola aphaedonensis</name>
    <dbReference type="NCBI Taxonomy" id="1461338"/>
    <lineage>
        <taxon>Bacteria</taxon>
        <taxon>Pseudomonadati</taxon>
        <taxon>Bacteroidota</taxon>
        <taxon>Flavobacteriia</taxon>
        <taxon>Flavobacteriales</taxon>
        <taxon>Flavobacteriaceae</taxon>
    </lineage>
</organism>
<name>A0A3D9H888_9FLAO</name>
<comment type="caution">
    <text evidence="2">The sequence shown here is derived from an EMBL/GenBank/DDBJ whole genome shotgun (WGS) entry which is preliminary data.</text>
</comment>
<evidence type="ECO:0000256" key="1">
    <source>
        <dbReference type="SAM" id="Phobius"/>
    </source>
</evidence>
<accession>A0A3D9H888</accession>
<dbReference type="Proteomes" id="UP000256629">
    <property type="component" value="Unassembled WGS sequence"/>
</dbReference>
<proteinExistence type="predicted"/>
<evidence type="ECO:0008006" key="4">
    <source>
        <dbReference type="Google" id="ProtNLM"/>
    </source>
</evidence>
<keyword evidence="1" id="KW-1133">Transmembrane helix</keyword>
<keyword evidence="3" id="KW-1185">Reference proteome</keyword>
<dbReference type="RefSeq" id="WP_116524921.1">
    <property type="nucleotide sequence ID" value="NZ_QRDX01000008.1"/>
</dbReference>
<evidence type="ECO:0000313" key="2">
    <source>
        <dbReference type="EMBL" id="RED45698.1"/>
    </source>
</evidence>
<sequence length="235" mass="27342">MILANNTVDVIFPILIISGFIIFGFSIYYFGRKQTVLRNLSKFQFKSIPQFKYNELTKITGKVLHVHEPFVAPFSKRKCVAYLFKIEQKVSSGKHSRWKALVKQEDIQDFFIEENGEVVMIKPVKVPKNYFNYLDEDKSISSGFLNDPTPEFKKVLDYYNIDSENYFGFNKTLRYSERIIEVGEIVTVAGIAKWKSLQEPIEGYNYSKIAALESNDNQKLIITDLPEARKSRKNY</sequence>
<evidence type="ECO:0000313" key="3">
    <source>
        <dbReference type="Proteomes" id="UP000256629"/>
    </source>
</evidence>
<gene>
    <name evidence="2" type="ORF">DFQ02_10876</name>
</gene>
<reference evidence="2 3" key="1">
    <citation type="submission" date="2018-07" db="EMBL/GenBank/DDBJ databases">
        <title>Genomic Encyclopedia of Type Strains, Phase III (KMG-III): the genomes of soil and plant-associated and newly described type strains.</title>
        <authorList>
            <person name="Whitman W."/>
        </authorList>
    </citation>
    <scope>NUCLEOTIDE SEQUENCE [LARGE SCALE GENOMIC DNA]</scope>
    <source>
        <strain evidence="2 3">CECT 8487</strain>
    </source>
</reference>
<protein>
    <recommendedName>
        <fullName evidence="4">RING-type E3 ubiquitin transferase</fullName>
    </recommendedName>
</protein>
<dbReference type="OrthoDB" id="1116096at2"/>
<dbReference type="AlphaFoldDB" id="A0A3D9H888"/>
<keyword evidence="1" id="KW-0472">Membrane</keyword>